<evidence type="ECO:0000256" key="5">
    <source>
        <dbReference type="SAM" id="Phobius"/>
    </source>
</evidence>
<feature type="transmembrane region" description="Helical" evidence="5">
    <location>
        <begin position="346"/>
        <end position="364"/>
    </location>
</feature>
<dbReference type="AlphaFoldDB" id="A0A843SEL2"/>
<protein>
    <recommendedName>
        <fullName evidence="6">ABC-2 type transporter transmembrane domain-containing protein</fullName>
    </recommendedName>
</protein>
<proteinExistence type="predicted"/>
<feature type="domain" description="ABC-2 type transporter transmembrane" evidence="6">
    <location>
        <begin position="22"/>
        <end position="364"/>
    </location>
</feature>
<evidence type="ECO:0000256" key="2">
    <source>
        <dbReference type="ARBA" id="ARBA00022692"/>
    </source>
</evidence>
<evidence type="ECO:0000313" key="7">
    <source>
        <dbReference type="EMBL" id="MQA21582.1"/>
    </source>
</evidence>
<dbReference type="Proteomes" id="UP000444318">
    <property type="component" value="Unassembled WGS sequence"/>
</dbReference>
<accession>A0A843SEL2</accession>
<keyword evidence="3 5" id="KW-1133">Transmembrane helix</keyword>
<feature type="transmembrane region" description="Helical" evidence="5">
    <location>
        <begin position="21"/>
        <end position="41"/>
    </location>
</feature>
<comment type="caution">
    <text evidence="7">The sequence shown here is derived from an EMBL/GenBank/DDBJ whole genome shotgun (WGS) entry which is preliminary data.</text>
</comment>
<gene>
    <name evidence="7" type="ORF">GEV01_18845</name>
</gene>
<dbReference type="PANTHER" id="PTHR43229:SF2">
    <property type="entry name" value="NODULATION PROTEIN J"/>
    <property type="match status" value="1"/>
</dbReference>
<evidence type="ECO:0000256" key="3">
    <source>
        <dbReference type="ARBA" id="ARBA00022989"/>
    </source>
</evidence>
<feature type="transmembrane region" description="Helical" evidence="5">
    <location>
        <begin position="285"/>
        <end position="307"/>
    </location>
</feature>
<evidence type="ECO:0000256" key="1">
    <source>
        <dbReference type="ARBA" id="ARBA00004141"/>
    </source>
</evidence>
<reference evidence="7 8" key="1">
    <citation type="submission" date="2019-10" db="EMBL/GenBank/DDBJ databases">
        <title>Two novel species isolated from a subtropical stream in China.</title>
        <authorList>
            <person name="Lu H."/>
        </authorList>
    </citation>
    <scope>NUCLEOTIDE SEQUENCE [LARGE SCALE GENOMIC DNA]</scope>
    <source>
        <strain evidence="7 8">FT103W</strain>
    </source>
</reference>
<evidence type="ECO:0000256" key="4">
    <source>
        <dbReference type="ARBA" id="ARBA00023136"/>
    </source>
</evidence>
<comment type="subcellular location">
    <subcellularLocation>
        <location evidence="1">Membrane</location>
        <topology evidence="1">Multi-pass membrane protein</topology>
    </subcellularLocation>
</comment>
<dbReference type="GO" id="GO:0140359">
    <property type="term" value="F:ABC-type transporter activity"/>
    <property type="evidence" value="ECO:0007669"/>
    <property type="project" value="InterPro"/>
</dbReference>
<dbReference type="PANTHER" id="PTHR43229">
    <property type="entry name" value="NODULATION PROTEIN J"/>
    <property type="match status" value="1"/>
</dbReference>
<keyword evidence="4 5" id="KW-0472">Membrane</keyword>
<keyword evidence="8" id="KW-1185">Reference proteome</keyword>
<dbReference type="EMBL" id="WHUF01000005">
    <property type="protein sequence ID" value="MQA21582.1"/>
    <property type="molecule type" value="Genomic_DNA"/>
</dbReference>
<dbReference type="InterPro" id="IPR013525">
    <property type="entry name" value="ABC2_TM"/>
</dbReference>
<dbReference type="Pfam" id="PF12698">
    <property type="entry name" value="ABC2_membrane_3"/>
    <property type="match status" value="1"/>
</dbReference>
<keyword evidence="2 5" id="KW-0812">Transmembrane</keyword>
<dbReference type="Gene3D" id="3.40.1710.10">
    <property type="entry name" value="abc type-2 transporter like domain"/>
    <property type="match status" value="1"/>
</dbReference>
<dbReference type="GO" id="GO:0016020">
    <property type="term" value="C:membrane"/>
    <property type="evidence" value="ECO:0007669"/>
    <property type="project" value="UniProtKB-SubCell"/>
</dbReference>
<feature type="transmembrane region" description="Helical" evidence="5">
    <location>
        <begin position="174"/>
        <end position="199"/>
    </location>
</feature>
<feature type="transmembrane region" description="Helical" evidence="5">
    <location>
        <begin position="257"/>
        <end position="278"/>
    </location>
</feature>
<organism evidence="7 8">
    <name type="scientific">Rugamonas rivuli</name>
    <dbReference type="NCBI Taxonomy" id="2743358"/>
    <lineage>
        <taxon>Bacteria</taxon>
        <taxon>Pseudomonadati</taxon>
        <taxon>Pseudomonadota</taxon>
        <taxon>Betaproteobacteria</taxon>
        <taxon>Burkholderiales</taxon>
        <taxon>Oxalobacteraceae</taxon>
        <taxon>Telluria group</taxon>
        <taxon>Rugamonas</taxon>
    </lineage>
</organism>
<feature type="transmembrane region" description="Helical" evidence="5">
    <location>
        <begin position="220"/>
        <end position="245"/>
    </location>
</feature>
<dbReference type="RefSeq" id="WP_152807135.1">
    <property type="nucleotide sequence ID" value="NZ_WHUF01000005.1"/>
</dbReference>
<dbReference type="InterPro" id="IPR051784">
    <property type="entry name" value="Nod_factor_ABC_transporter"/>
</dbReference>
<evidence type="ECO:0000259" key="6">
    <source>
        <dbReference type="Pfam" id="PF12698"/>
    </source>
</evidence>
<sequence>MKILLHLIKADLAMFLRGKLALFWTFAFPLLMLVMQMALFGQDVKLGPVSLAIVDLDRSTESSAYLRQLQAGLRQQHSVDFSPVTTPVNSADSATAQADFVLTVPAGFAANVAAGRTTDIALRSGHGAGAAFDAAYGLLRGYSDAYNLNGLNAPPRVALPPPPAAAEQALDYRLFLVTGLAGMVILSTSLMGFAGPLVAAREGGMFRMYQLFPMPTGVVVAAWCVSRLLIVLAASLAMFVAAWAIYGVRVNADGVQVAAAIAMLALGAGAFLALGLLIAAMTNSVAAATMFCNLLYFPLLFSGNLMVPLGGLPKLAREALDCLPLNAMMSSIRRGLTGGMGWSTDIYSVALLSAMLVACLALSARRFTWMPRS</sequence>
<name>A0A843SEL2_9BURK</name>
<evidence type="ECO:0000313" key="8">
    <source>
        <dbReference type="Proteomes" id="UP000444318"/>
    </source>
</evidence>